<keyword evidence="7" id="KW-1185">Reference proteome</keyword>
<evidence type="ECO:0000313" key="6">
    <source>
        <dbReference type="EMBL" id="MFC7443018.1"/>
    </source>
</evidence>
<feature type="transmembrane region" description="Helical" evidence="5">
    <location>
        <begin position="239"/>
        <end position="256"/>
    </location>
</feature>
<evidence type="ECO:0000256" key="2">
    <source>
        <dbReference type="ARBA" id="ARBA00022692"/>
    </source>
</evidence>
<comment type="subcellular location">
    <subcellularLocation>
        <location evidence="1">Membrane</location>
        <topology evidence="1">Multi-pass membrane protein</topology>
    </subcellularLocation>
</comment>
<accession>A0ABW2RPW9</accession>
<dbReference type="PANTHER" id="PTHR43359:SF1">
    <property type="entry name" value="FORMATE HYDROGENLYASE SUBUNIT 4-RELATED"/>
    <property type="match status" value="1"/>
</dbReference>
<feature type="transmembrane region" description="Helical" evidence="5">
    <location>
        <begin position="66"/>
        <end position="91"/>
    </location>
</feature>
<feature type="transmembrane region" description="Helical" evidence="5">
    <location>
        <begin position="103"/>
        <end position="125"/>
    </location>
</feature>
<keyword evidence="4 5" id="KW-0472">Membrane</keyword>
<dbReference type="PANTHER" id="PTHR43359">
    <property type="entry name" value="FORMATE HYDROGENLYASE SUBUNIT 4"/>
    <property type="match status" value="1"/>
</dbReference>
<feature type="transmembrane region" description="Helical" evidence="5">
    <location>
        <begin position="262"/>
        <end position="284"/>
    </location>
</feature>
<dbReference type="Pfam" id="PF00146">
    <property type="entry name" value="NADHdh"/>
    <property type="match status" value="1"/>
</dbReference>
<evidence type="ECO:0000313" key="7">
    <source>
        <dbReference type="Proteomes" id="UP001596500"/>
    </source>
</evidence>
<evidence type="ECO:0000256" key="5">
    <source>
        <dbReference type="SAM" id="Phobius"/>
    </source>
</evidence>
<feature type="transmembrane region" description="Helical" evidence="5">
    <location>
        <begin position="6"/>
        <end position="30"/>
    </location>
</feature>
<comment type="caution">
    <text evidence="6">The sequence shown here is derived from an EMBL/GenBank/DDBJ whole genome shotgun (WGS) entry which is preliminary data.</text>
</comment>
<proteinExistence type="predicted"/>
<reference evidence="7" key="1">
    <citation type="journal article" date="2019" name="Int. J. Syst. Evol. Microbiol.">
        <title>The Global Catalogue of Microorganisms (GCM) 10K type strain sequencing project: providing services to taxonomists for standard genome sequencing and annotation.</title>
        <authorList>
            <consortium name="The Broad Institute Genomics Platform"/>
            <consortium name="The Broad Institute Genome Sequencing Center for Infectious Disease"/>
            <person name="Wu L."/>
            <person name="Ma J."/>
        </authorList>
    </citation>
    <scope>NUCLEOTIDE SEQUENCE [LARGE SCALE GENOMIC DNA]</scope>
    <source>
        <strain evidence="7">CGMCC 1.12942</strain>
    </source>
</reference>
<feature type="transmembrane region" description="Helical" evidence="5">
    <location>
        <begin position="137"/>
        <end position="157"/>
    </location>
</feature>
<dbReference type="InterPro" id="IPR001694">
    <property type="entry name" value="NADH_UbQ_OxRdtase_su1/FPO"/>
</dbReference>
<evidence type="ECO:0000256" key="1">
    <source>
        <dbReference type="ARBA" id="ARBA00004141"/>
    </source>
</evidence>
<sequence>MTGQIGIAIVWTLLQAVLLLLMAPFIQGIIKKVKARLQNRIGPSVWQPYYDLIKYMKKDAVISNHASWLTVATPYITFTAILTAGLFVPTFMAGTPLGFVGDLILIVYLFGLARFFTALAGLDAGSSFGGMGSSREMALSAIAEPALLLATFVVFLTSGTTNLDQLIPVLATQGRGWVEPAYVLAFLAMLIVVITETGRIPVDNPDTHLELTMIHEGMLLEYSGRYLGLMMWASQMKQLLILSLFINFFFPWGLAVDWNVSAVFLSFFLYLLKLVALGVLLALIETIYAKIRLFKVPKLLASSMVLSILAVLIRVME</sequence>
<keyword evidence="3 5" id="KW-1133">Transmembrane helix</keyword>
<dbReference type="RefSeq" id="WP_379867305.1">
    <property type="nucleotide sequence ID" value="NZ_JBHTBW010000070.1"/>
</dbReference>
<name>A0ABW2RPW9_9BACL</name>
<dbReference type="Proteomes" id="UP001596500">
    <property type="component" value="Unassembled WGS sequence"/>
</dbReference>
<dbReference type="EMBL" id="JBHTBW010000070">
    <property type="protein sequence ID" value="MFC7443018.1"/>
    <property type="molecule type" value="Genomic_DNA"/>
</dbReference>
<feature type="transmembrane region" description="Helical" evidence="5">
    <location>
        <begin position="296"/>
        <end position="316"/>
    </location>
</feature>
<feature type="transmembrane region" description="Helical" evidence="5">
    <location>
        <begin position="177"/>
        <end position="195"/>
    </location>
</feature>
<evidence type="ECO:0000256" key="3">
    <source>
        <dbReference type="ARBA" id="ARBA00022989"/>
    </source>
</evidence>
<dbReference type="EC" id="1.-.-.-" evidence="6"/>
<protein>
    <submittedName>
        <fullName evidence="6">Respiratory chain complex I subunit 1 family protein</fullName>
        <ecNumber evidence="6">1.-.-.-</ecNumber>
    </submittedName>
</protein>
<dbReference type="InterPro" id="IPR052561">
    <property type="entry name" value="ComplexI_Subunit1"/>
</dbReference>
<gene>
    <name evidence="6" type="ORF">ACFQNG_18270</name>
</gene>
<evidence type="ECO:0000256" key="4">
    <source>
        <dbReference type="ARBA" id="ARBA00023136"/>
    </source>
</evidence>
<keyword evidence="6" id="KW-0560">Oxidoreductase</keyword>
<keyword evidence="2 5" id="KW-0812">Transmembrane</keyword>
<dbReference type="GO" id="GO:0016491">
    <property type="term" value="F:oxidoreductase activity"/>
    <property type="evidence" value="ECO:0007669"/>
    <property type="project" value="UniProtKB-KW"/>
</dbReference>
<organism evidence="6 7">
    <name type="scientific">Laceyella putida</name>
    <dbReference type="NCBI Taxonomy" id="110101"/>
    <lineage>
        <taxon>Bacteria</taxon>
        <taxon>Bacillati</taxon>
        <taxon>Bacillota</taxon>
        <taxon>Bacilli</taxon>
        <taxon>Bacillales</taxon>
        <taxon>Thermoactinomycetaceae</taxon>
        <taxon>Laceyella</taxon>
    </lineage>
</organism>